<sequence>MYVCMYVRTGIDTSMRTNRTILLHRCPWEAEPHALWGVFPLKLKTDKIRLNDHLDTIHPQMQPKLKTENRDNHPDAAHTHHPAIHNVGSKKIRKKSDARYKHYCCGTYIALKCLPQCCTAERCEGFRRTTGIKQMKRVLRSTQRLL</sequence>
<dbReference type="KEGG" id="vcn:VOLCADRAFT_102855"/>
<organism evidence="2">
    <name type="scientific">Volvox carteri f. nagariensis</name>
    <dbReference type="NCBI Taxonomy" id="3068"/>
    <lineage>
        <taxon>Eukaryota</taxon>
        <taxon>Viridiplantae</taxon>
        <taxon>Chlorophyta</taxon>
        <taxon>core chlorophytes</taxon>
        <taxon>Chlorophyceae</taxon>
        <taxon>CS clade</taxon>
        <taxon>Chlamydomonadales</taxon>
        <taxon>Volvocaceae</taxon>
        <taxon>Volvox</taxon>
    </lineage>
</organism>
<protein>
    <submittedName>
        <fullName evidence="1">Uncharacterized protein</fullName>
    </submittedName>
</protein>
<dbReference type="GeneID" id="9624246"/>
<dbReference type="Proteomes" id="UP000001058">
    <property type="component" value="Unassembled WGS sequence"/>
</dbReference>
<dbReference type="AlphaFoldDB" id="D8TII6"/>
<name>D8TII6_VOLCA</name>
<evidence type="ECO:0000313" key="1">
    <source>
        <dbReference type="EMBL" id="EFJ52898.1"/>
    </source>
</evidence>
<gene>
    <name evidence="1" type="ORF">VOLCADRAFT_102855</name>
</gene>
<dbReference type="InParanoid" id="D8TII6"/>
<dbReference type="RefSeq" id="XP_002945903.1">
    <property type="nucleotide sequence ID" value="XM_002945857.1"/>
</dbReference>
<keyword evidence="2" id="KW-1185">Reference proteome</keyword>
<accession>D8TII6</accession>
<dbReference type="EMBL" id="GL378323">
    <property type="protein sequence ID" value="EFJ52898.1"/>
    <property type="molecule type" value="Genomic_DNA"/>
</dbReference>
<evidence type="ECO:0000313" key="2">
    <source>
        <dbReference type="Proteomes" id="UP000001058"/>
    </source>
</evidence>
<reference evidence="1 2" key="1">
    <citation type="journal article" date="2010" name="Science">
        <title>Genomic analysis of organismal complexity in the multicellular green alga Volvox carteri.</title>
        <authorList>
            <person name="Prochnik S.E."/>
            <person name="Umen J."/>
            <person name="Nedelcu A.M."/>
            <person name="Hallmann A."/>
            <person name="Miller S.M."/>
            <person name="Nishii I."/>
            <person name="Ferris P."/>
            <person name="Kuo A."/>
            <person name="Mitros T."/>
            <person name="Fritz-Laylin L.K."/>
            <person name="Hellsten U."/>
            <person name="Chapman J."/>
            <person name="Simakov O."/>
            <person name="Rensing S.A."/>
            <person name="Terry A."/>
            <person name="Pangilinan J."/>
            <person name="Kapitonov V."/>
            <person name="Jurka J."/>
            <person name="Salamov A."/>
            <person name="Shapiro H."/>
            <person name="Schmutz J."/>
            <person name="Grimwood J."/>
            <person name="Lindquist E."/>
            <person name="Lucas S."/>
            <person name="Grigoriev I.V."/>
            <person name="Schmitt R."/>
            <person name="Kirk D."/>
            <person name="Rokhsar D.S."/>
        </authorList>
    </citation>
    <scope>NUCLEOTIDE SEQUENCE [LARGE SCALE GENOMIC DNA]</scope>
    <source>
        <strain evidence="2">f. Nagariensis / Eve</strain>
    </source>
</reference>
<proteinExistence type="predicted"/>